<keyword evidence="6" id="KW-1185">Reference proteome</keyword>
<feature type="non-terminal residue" evidence="5">
    <location>
        <position position="1"/>
    </location>
</feature>
<evidence type="ECO:0000259" key="4">
    <source>
        <dbReference type="PROSITE" id="PS50002"/>
    </source>
</evidence>
<dbReference type="Pfam" id="PF14604">
    <property type="entry name" value="SH3_9"/>
    <property type="match status" value="1"/>
</dbReference>
<dbReference type="SUPFAM" id="SSF50044">
    <property type="entry name" value="SH3-domain"/>
    <property type="match status" value="1"/>
</dbReference>
<dbReference type="Gene3D" id="2.30.30.40">
    <property type="entry name" value="SH3 Domains"/>
    <property type="match status" value="1"/>
</dbReference>
<dbReference type="InterPro" id="IPR001452">
    <property type="entry name" value="SH3_domain"/>
</dbReference>
<dbReference type="AlphaFoldDB" id="A0A8E2DL20"/>
<dbReference type="Proteomes" id="UP000250043">
    <property type="component" value="Unassembled WGS sequence"/>
</dbReference>
<dbReference type="OrthoDB" id="5340910at2759"/>
<feature type="non-terminal residue" evidence="5">
    <location>
        <position position="84"/>
    </location>
</feature>
<accession>A0A8E2DL20</accession>
<protein>
    <recommendedName>
        <fullName evidence="4">SH3 domain-containing protein</fullName>
    </recommendedName>
</protein>
<sequence>VRSMFIPALPDELSISPGERVRVLTEYDDGWAFCSNARNEQGMVPTECLELDQGAVRQRYPTQQPAYLGQGTGDWRMSQRASSL</sequence>
<dbReference type="EMBL" id="KV722374">
    <property type="protein sequence ID" value="OCH92095.1"/>
    <property type="molecule type" value="Genomic_DNA"/>
</dbReference>
<proteinExistence type="predicted"/>
<dbReference type="PROSITE" id="PS50002">
    <property type="entry name" value="SH3"/>
    <property type="match status" value="1"/>
</dbReference>
<gene>
    <name evidence="5" type="ORF">OBBRIDRAFT_712485</name>
</gene>
<evidence type="ECO:0000313" key="6">
    <source>
        <dbReference type="Proteomes" id="UP000250043"/>
    </source>
</evidence>
<evidence type="ECO:0000256" key="1">
    <source>
        <dbReference type="ARBA" id="ARBA00022443"/>
    </source>
</evidence>
<feature type="region of interest" description="Disordered" evidence="3">
    <location>
        <begin position="65"/>
        <end position="84"/>
    </location>
</feature>
<dbReference type="InterPro" id="IPR036028">
    <property type="entry name" value="SH3-like_dom_sf"/>
</dbReference>
<evidence type="ECO:0000256" key="2">
    <source>
        <dbReference type="PROSITE-ProRule" id="PRU00192"/>
    </source>
</evidence>
<name>A0A8E2DL20_9APHY</name>
<feature type="domain" description="SH3" evidence="4">
    <location>
        <begin position="1"/>
        <end position="54"/>
    </location>
</feature>
<evidence type="ECO:0000256" key="3">
    <source>
        <dbReference type="SAM" id="MobiDB-lite"/>
    </source>
</evidence>
<organism evidence="5 6">
    <name type="scientific">Obba rivulosa</name>
    <dbReference type="NCBI Taxonomy" id="1052685"/>
    <lineage>
        <taxon>Eukaryota</taxon>
        <taxon>Fungi</taxon>
        <taxon>Dikarya</taxon>
        <taxon>Basidiomycota</taxon>
        <taxon>Agaricomycotina</taxon>
        <taxon>Agaricomycetes</taxon>
        <taxon>Polyporales</taxon>
        <taxon>Gelatoporiaceae</taxon>
        <taxon>Obba</taxon>
    </lineage>
</organism>
<keyword evidence="1 2" id="KW-0728">SH3 domain</keyword>
<reference evidence="5 6" key="1">
    <citation type="submission" date="2016-07" db="EMBL/GenBank/DDBJ databases">
        <title>Draft genome of the white-rot fungus Obba rivulosa 3A-2.</title>
        <authorList>
            <consortium name="DOE Joint Genome Institute"/>
            <person name="Miettinen O."/>
            <person name="Riley R."/>
            <person name="Acob R."/>
            <person name="Barry K."/>
            <person name="Cullen D."/>
            <person name="De Vries R."/>
            <person name="Hainaut M."/>
            <person name="Hatakka A."/>
            <person name="Henrissat B."/>
            <person name="Hilden K."/>
            <person name="Kuo R."/>
            <person name="Labutti K."/>
            <person name="Lipzen A."/>
            <person name="Makela M.R."/>
            <person name="Sandor L."/>
            <person name="Spatafora J.W."/>
            <person name="Grigoriev I.V."/>
            <person name="Hibbett D.S."/>
        </authorList>
    </citation>
    <scope>NUCLEOTIDE SEQUENCE [LARGE SCALE GENOMIC DNA]</scope>
    <source>
        <strain evidence="5 6">3A-2</strain>
    </source>
</reference>
<evidence type="ECO:0000313" key="5">
    <source>
        <dbReference type="EMBL" id="OCH92095.1"/>
    </source>
</evidence>